<gene>
    <name evidence="1" type="ORF">E5331_18205</name>
</gene>
<evidence type="ECO:0000313" key="1">
    <source>
        <dbReference type="EMBL" id="TGY76475.1"/>
    </source>
</evidence>
<reference evidence="1" key="1">
    <citation type="submission" date="2019-04" db="EMBL/GenBank/DDBJ databases">
        <title>Microbes associate with the intestines of laboratory mice.</title>
        <authorList>
            <person name="Navarre W."/>
            <person name="Wong E."/>
            <person name="Huang K."/>
            <person name="Tropini C."/>
            <person name="Ng K."/>
            <person name="Yu B."/>
        </authorList>
    </citation>
    <scope>NUCLEOTIDE SEQUENCE</scope>
    <source>
        <strain evidence="1">NM04_E33</strain>
    </source>
</reference>
<evidence type="ECO:0000313" key="2">
    <source>
        <dbReference type="Proteomes" id="UP000306319"/>
    </source>
</evidence>
<keyword evidence="2" id="KW-1185">Reference proteome</keyword>
<sequence>MATQDVPNPTPGEITIDKKTFSLWKVLLPVVIGLGVVVYMFLSDAKKENLVQVLSDIDFTPRTWFCIALAFLFMFGRDFGLSWRFRALTDKDLSWGRAFKVDFLCEFTSCVTPSAVGGSSLGMVFLNTQGIEFGRATTLMMTTLFLDELFFVVSCPLVVMLTPAHEIFASDGTTFSHGIQLTFWLVYAVLFVWTLILFTGIICRPQWVVNVIGRLFRLRWLRKWQSSAMSLGNNMLATSKELRKKRFGFWLEVFGGTALSWISRYLVVNALFLGFLPQADHWQWVILARQFVIWVVLMVSPTPGGSGLSEWLFSEYYGDLVPTMGLALVLAVFWRVISYYVYLIIGAIIVPGWLKSTMAKISGMKSGMKKVDDK</sequence>
<dbReference type="Proteomes" id="UP000306319">
    <property type="component" value="Unassembled WGS sequence"/>
</dbReference>
<dbReference type="EMBL" id="SRYB01000040">
    <property type="protein sequence ID" value="TGY76475.1"/>
    <property type="molecule type" value="Genomic_DNA"/>
</dbReference>
<comment type="caution">
    <text evidence="1">The sequence shown here is derived from an EMBL/GenBank/DDBJ whole genome shotgun (WGS) entry which is preliminary data.</text>
</comment>
<organism evidence="1 2">
    <name type="scientific">Lepagella muris</name>
    <dbReference type="NCBI Taxonomy" id="3032870"/>
    <lineage>
        <taxon>Bacteria</taxon>
        <taxon>Pseudomonadati</taxon>
        <taxon>Bacteroidota</taxon>
        <taxon>Bacteroidia</taxon>
        <taxon>Bacteroidales</taxon>
        <taxon>Muribaculaceae</taxon>
        <taxon>Lepagella</taxon>
    </lineage>
</organism>
<name>A0AC61RD26_9BACT</name>
<protein>
    <submittedName>
        <fullName evidence="1">Flippase-like domain-containing protein</fullName>
    </submittedName>
</protein>
<proteinExistence type="predicted"/>
<accession>A0AC61RD26</accession>